<dbReference type="Proteomes" id="UP000063229">
    <property type="component" value="Chromosome"/>
</dbReference>
<dbReference type="EMBL" id="CP014135">
    <property type="protein sequence ID" value="AMB86879.1"/>
    <property type="molecule type" value="Genomic_DNA"/>
</dbReference>
<sequence>MTPPEQPPVSADPDAESVVEAELTVGEKPAIPAFSFPFNPAAFAATKKNGQTWQQKGGKDGHHERPGRAPNGTRRSMGKR</sequence>
<name>A0A0X1T4W4_PSEAA</name>
<organism evidence="2 3">
    <name type="scientific">Pseudomonas agarici</name>
    <dbReference type="NCBI Taxonomy" id="46677"/>
    <lineage>
        <taxon>Bacteria</taxon>
        <taxon>Pseudomonadati</taxon>
        <taxon>Pseudomonadota</taxon>
        <taxon>Gammaproteobacteria</taxon>
        <taxon>Pseudomonadales</taxon>
        <taxon>Pseudomonadaceae</taxon>
        <taxon>Pseudomonas</taxon>
    </lineage>
</organism>
<dbReference type="STRING" id="46677.AWM79_16865"/>
<dbReference type="RefSeq" id="WP_060783331.1">
    <property type="nucleotide sequence ID" value="NZ_CP014135.1"/>
</dbReference>
<accession>A0A0X1T4W4</accession>
<feature type="compositionally biased region" description="Basic and acidic residues" evidence="1">
    <location>
        <begin position="57"/>
        <end position="67"/>
    </location>
</feature>
<feature type="region of interest" description="Disordered" evidence="1">
    <location>
        <begin position="46"/>
        <end position="80"/>
    </location>
</feature>
<dbReference type="AlphaFoldDB" id="A0A0X1T4W4"/>
<evidence type="ECO:0000256" key="1">
    <source>
        <dbReference type="SAM" id="MobiDB-lite"/>
    </source>
</evidence>
<dbReference type="KEGG" id="pagb:AWM79_16865"/>
<evidence type="ECO:0000313" key="2">
    <source>
        <dbReference type="EMBL" id="AMB86879.1"/>
    </source>
</evidence>
<gene>
    <name evidence="2" type="ORF">AWM79_16865</name>
</gene>
<evidence type="ECO:0000313" key="3">
    <source>
        <dbReference type="Proteomes" id="UP000063229"/>
    </source>
</evidence>
<reference evidence="2 3" key="1">
    <citation type="submission" date="2016-01" db="EMBL/GenBank/DDBJ databases">
        <authorList>
            <person name="McClelland M."/>
            <person name="Jain A."/>
            <person name="Saraogi P."/>
            <person name="Mendelson R."/>
            <person name="Westerman R."/>
            <person name="SanMiguel P."/>
            <person name="Csonka L."/>
        </authorList>
    </citation>
    <scope>NUCLEOTIDE SEQUENCE [LARGE SCALE GENOMIC DNA]</scope>
    <source>
        <strain evidence="2 3">NCPPB 2472</strain>
    </source>
</reference>
<proteinExistence type="predicted"/>
<keyword evidence="3" id="KW-1185">Reference proteome</keyword>
<protein>
    <submittedName>
        <fullName evidence="2">Uncharacterized protein</fullName>
    </submittedName>
</protein>